<feature type="compositionally biased region" description="Low complexity" evidence="1">
    <location>
        <begin position="46"/>
        <end position="56"/>
    </location>
</feature>
<evidence type="ECO:0000256" key="1">
    <source>
        <dbReference type="SAM" id="MobiDB-lite"/>
    </source>
</evidence>
<sequence>MPPEIALIRWTEKNTASTPDQDDLDIPHEVDHALSEAPGEHPEPLPRTTPEYTTEPPSHPRVDDRPLNETPGLTLDHTTERHTDDPLAELRSLHPHLLTPEQKELLWSESATPEPCRHHLGEPAEPCGSTPSRLYQRGRRCFTHAPDPIAAPTTSTH</sequence>
<reference evidence="2 3" key="1">
    <citation type="journal article" date="2019" name="Nat. Commun.">
        <title>The antimicrobial potential of Streptomyces from insect microbiomes.</title>
        <authorList>
            <person name="Chevrette M.G."/>
            <person name="Carlson C.M."/>
            <person name="Ortega H.E."/>
            <person name="Thomas C."/>
            <person name="Ananiev G.E."/>
            <person name="Barns K.J."/>
            <person name="Book A.J."/>
            <person name="Cagnazzo J."/>
            <person name="Carlos C."/>
            <person name="Flanigan W."/>
            <person name="Grubbs K.J."/>
            <person name="Horn H.A."/>
            <person name="Hoffmann F.M."/>
            <person name="Klassen J.L."/>
            <person name="Knack J.J."/>
            <person name="Lewin G.R."/>
            <person name="McDonald B.R."/>
            <person name="Muller L."/>
            <person name="Melo W.G.P."/>
            <person name="Pinto-Tomas A.A."/>
            <person name="Schmitz A."/>
            <person name="Wendt-Pienkowski E."/>
            <person name="Wildman S."/>
            <person name="Zhao M."/>
            <person name="Zhang F."/>
            <person name="Bugni T.S."/>
            <person name="Andes D.R."/>
            <person name="Pupo M.T."/>
            <person name="Currie C.R."/>
        </authorList>
    </citation>
    <scope>NUCLEOTIDE SEQUENCE [LARGE SCALE GENOMIC DNA]</scope>
    <source>
        <strain evidence="2 3">SID5840</strain>
    </source>
</reference>
<dbReference type="EMBL" id="WWHY01000001">
    <property type="protein sequence ID" value="MYR35079.1"/>
    <property type="molecule type" value="Genomic_DNA"/>
</dbReference>
<dbReference type="Proteomes" id="UP000467124">
    <property type="component" value="Unassembled WGS sequence"/>
</dbReference>
<evidence type="ECO:0000313" key="2">
    <source>
        <dbReference type="EMBL" id="MYR35079.1"/>
    </source>
</evidence>
<accession>A0A7K2IYP6</accession>
<feature type="region of interest" description="Disordered" evidence="1">
    <location>
        <begin position="1"/>
        <end position="96"/>
    </location>
</feature>
<feature type="compositionally biased region" description="Basic and acidic residues" evidence="1">
    <location>
        <begin position="58"/>
        <end position="67"/>
    </location>
</feature>
<name>A0A7K2IYP6_9ACTN</name>
<comment type="caution">
    <text evidence="2">The sequence shown here is derived from an EMBL/GenBank/DDBJ whole genome shotgun (WGS) entry which is preliminary data.</text>
</comment>
<feature type="compositionally biased region" description="Basic and acidic residues" evidence="1">
    <location>
        <begin position="25"/>
        <end position="44"/>
    </location>
</feature>
<gene>
    <name evidence="2" type="ORF">GTW20_23160</name>
</gene>
<feature type="region of interest" description="Disordered" evidence="1">
    <location>
        <begin position="110"/>
        <end position="132"/>
    </location>
</feature>
<proteinExistence type="predicted"/>
<organism evidence="2 3">
    <name type="scientific">Nocardiopsis alba</name>
    <dbReference type="NCBI Taxonomy" id="53437"/>
    <lineage>
        <taxon>Bacteria</taxon>
        <taxon>Bacillati</taxon>
        <taxon>Actinomycetota</taxon>
        <taxon>Actinomycetes</taxon>
        <taxon>Streptosporangiales</taxon>
        <taxon>Nocardiopsidaceae</taxon>
        <taxon>Nocardiopsis</taxon>
    </lineage>
</organism>
<dbReference type="AlphaFoldDB" id="A0A7K2IYP6"/>
<protein>
    <submittedName>
        <fullName evidence="2">Uncharacterized protein</fullName>
    </submittedName>
</protein>
<evidence type="ECO:0000313" key="3">
    <source>
        <dbReference type="Proteomes" id="UP000467124"/>
    </source>
</evidence>
<dbReference type="RefSeq" id="WP_161111884.1">
    <property type="nucleotide sequence ID" value="NZ_JBHYPC010000005.1"/>
</dbReference>